<accession>A0A8H4PHR7</accession>
<reference evidence="2 3" key="1">
    <citation type="submission" date="2020-01" db="EMBL/GenBank/DDBJ databases">
        <title>Identification and distribution of gene clusters putatively required for synthesis of sphingolipid metabolism inhibitors in phylogenetically diverse species of the filamentous fungus Fusarium.</title>
        <authorList>
            <person name="Kim H.-S."/>
            <person name="Busman M."/>
            <person name="Brown D.W."/>
            <person name="Divon H."/>
            <person name="Uhlig S."/>
            <person name="Proctor R.H."/>
        </authorList>
    </citation>
    <scope>NUCLEOTIDE SEQUENCE [LARGE SCALE GENOMIC DNA]</scope>
    <source>
        <strain evidence="2 3">NRRL 20459</strain>
    </source>
</reference>
<feature type="compositionally biased region" description="Acidic residues" evidence="1">
    <location>
        <begin position="181"/>
        <end position="191"/>
    </location>
</feature>
<comment type="caution">
    <text evidence="2">The sequence shown here is derived from an EMBL/GenBank/DDBJ whole genome shotgun (WGS) entry which is preliminary data.</text>
</comment>
<protein>
    <submittedName>
        <fullName evidence="2">Uncharacterized protein</fullName>
    </submittedName>
</protein>
<name>A0A8H4PHR7_9HYPO</name>
<evidence type="ECO:0000313" key="3">
    <source>
        <dbReference type="Proteomes" id="UP000554235"/>
    </source>
</evidence>
<evidence type="ECO:0000313" key="2">
    <source>
        <dbReference type="EMBL" id="KAF4461627.1"/>
    </source>
</evidence>
<evidence type="ECO:0000256" key="1">
    <source>
        <dbReference type="SAM" id="MobiDB-lite"/>
    </source>
</evidence>
<sequence>MFMNDIEWAPSAFWQCLCQHFFRLEDGYAAIAEQPPDDGRDAVDIVPYGYNPSSPMSLAKIALFEIKRASYPRDKLVTQSLKYALKAVAKYQPHFILALSIHNSDIMPWILWNGQTEFEPFFPHWPQFIPIHANEGVLFFQFVDAIKDPANLQHYREIPDHIWTQIVQTHQVAQPAPQAEGTEEQSDDNEGGNEGGQQAEQMIHGTKVHIRKETHRFRSDVSYFHDLEGNRINTTGSDWEKVGRKCYQYRSDSRYWCSKRPS</sequence>
<keyword evidence="3" id="KW-1185">Reference proteome</keyword>
<feature type="region of interest" description="Disordered" evidence="1">
    <location>
        <begin position="169"/>
        <end position="199"/>
    </location>
</feature>
<dbReference type="OrthoDB" id="5090566at2759"/>
<proteinExistence type="predicted"/>
<organism evidence="2 3">
    <name type="scientific">Fusarium albosuccineum</name>
    <dbReference type="NCBI Taxonomy" id="1237068"/>
    <lineage>
        <taxon>Eukaryota</taxon>
        <taxon>Fungi</taxon>
        <taxon>Dikarya</taxon>
        <taxon>Ascomycota</taxon>
        <taxon>Pezizomycotina</taxon>
        <taxon>Sordariomycetes</taxon>
        <taxon>Hypocreomycetidae</taxon>
        <taxon>Hypocreales</taxon>
        <taxon>Nectriaceae</taxon>
        <taxon>Fusarium</taxon>
        <taxon>Fusarium decemcellulare species complex</taxon>
    </lineage>
</organism>
<dbReference type="Proteomes" id="UP000554235">
    <property type="component" value="Unassembled WGS sequence"/>
</dbReference>
<dbReference type="AlphaFoldDB" id="A0A8H4PHR7"/>
<gene>
    <name evidence="2" type="ORF">FALBO_11570</name>
</gene>
<dbReference type="EMBL" id="JAADYS010001681">
    <property type="protein sequence ID" value="KAF4461627.1"/>
    <property type="molecule type" value="Genomic_DNA"/>
</dbReference>